<dbReference type="Gene3D" id="1.10.1610.10">
    <property type="match status" value="1"/>
</dbReference>
<evidence type="ECO:0000256" key="9">
    <source>
        <dbReference type="ARBA" id="ARBA00047340"/>
    </source>
</evidence>
<accession>G9WZ47</accession>
<evidence type="ECO:0000256" key="4">
    <source>
        <dbReference type="ARBA" id="ARBA00011991"/>
    </source>
</evidence>
<evidence type="ECO:0000256" key="6">
    <source>
        <dbReference type="ARBA" id="ARBA00022573"/>
    </source>
</evidence>
<dbReference type="UniPathway" id="UPA00061">
    <property type="reaction ID" value="UER00516"/>
</dbReference>
<dbReference type="SUPFAM" id="SSF52733">
    <property type="entry name" value="Nicotinate mononucleotide:5,6-dimethylbenzimidazole phosphoribosyltransferase (CobT)"/>
    <property type="match status" value="1"/>
</dbReference>
<dbReference type="NCBIfam" id="NF000996">
    <property type="entry name" value="PRK00105.1"/>
    <property type="match status" value="1"/>
</dbReference>
<dbReference type="Proteomes" id="UP000006437">
    <property type="component" value="Unassembled WGS sequence"/>
</dbReference>
<comment type="function">
    <text evidence="1">Catalyzes the synthesis of alpha-ribazole-5'-phosphate from nicotinate mononucleotide (NAMN) and 5,6-dimethylbenzimidazole (DMB).</text>
</comment>
<keyword evidence="8" id="KW-0808">Transferase</keyword>
<dbReference type="EC" id="2.4.2.21" evidence="4 10"/>
<dbReference type="Pfam" id="PF02277">
    <property type="entry name" value="DBI_PRT"/>
    <property type="match status" value="1"/>
</dbReference>
<reference evidence="11 12" key="1">
    <citation type="submission" date="2011-08" db="EMBL/GenBank/DDBJ databases">
        <title>The Genome Sequence of Eubacteriaceae bacterium ACC19a.</title>
        <authorList>
            <consortium name="The Broad Institute Genome Sequencing Platform"/>
            <person name="Earl A."/>
            <person name="Ward D."/>
            <person name="Feldgarden M."/>
            <person name="Gevers D."/>
            <person name="Sizova M."/>
            <person name="Hazen A."/>
            <person name="Epstein S."/>
            <person name="Young S.K."/>
            <person name="Zeng Q."/>
            <person name="Gargeya S."/>
            <person name="Fitzgerald M."/>
            <person name="Haas B."/>
            <person name="Abouelleil A."/>
            <person name="Alvarado L."/>
            <person name="Arachchi H.M."/>
            <person name="Berlin A."/>
            <person name="Brown A."/>
            <person name="Chapman S.B."/>
            <person name="Chen Z."/>
            <person name="Dunbar C."/>
            <person name="Freedman E."/>
            <person name="Gearin G."/>
            <person name="Gellesch M."/>
            <person name="Goldberg J."/>
            <person name="Griggs A."/>
            <person name="Gujja S."/>
            <person name="Heiman D."/>
            <person name="Howarth C."/>
            <person name="Larson L."/>
            <person name="Lui A."/>
            <person name="MacDonald P.J.P."/>
            <person name="Montmayeur A."/>
            <person name="Murphy C."/>
            <person name="Neiman D."/>
            <person name="Pearson M."/>
            <person name="Priest M."/>
            <person name="Roberts A."/>
            <person name="Saif S."/>
            <person name="Shea T."/>
            <person name="Shenoy N."/>
            <person name="Sisk P."/>
            <person name="Stolte C."/>
            <person name="Sykes S."/>
            <person name="Wortman J."/>
            <person name="Nusbaum C."/>
            <person name="Birren B."/>
        </authorList>
    </citation>
    <scope>NUCLEOTIDE SEQUENCE [LARGE SCALE GENOMIC DNA]</scope>
    <source>
        <strain evidence="11 12">ACC19a</strain>
    </source>
</reference>
<proteinExistence type="inferred from homology"/>
<dbReference type="CDD" id="cd02439">
    <property type="entry name" value="DMB-PRT_CobT"/>
    <property type="match status" value="1"/>
</dbReference>
<evidence type="ECO:0000256" key="1">
    <source>
        <dbReference type="ARBA" id="ARBA00002197"/>
    </source>
</evidence>
<comment type="catalytic activity">
    <reaction evidence="9">
        <text>5,6-dimethylbenzimidazole + nicotinate beta-D-ribonucleotide = alpha-ribazole 5'-phosphate + nicotinate + H(+)</text>
        <dbReference type="Rhea" id="RHEA:11196"/>
        <dbReference type="ChEBI" id="CHEBI:15378"/>
        <dbReference type="ChEBI" id="CHEBI:15890"/>
        <dbReference type="ChEBI" id="CHEBI:32544"/>
        <dbReference type="ChEBI" id="CHEBI:57502"/>
        <dbReference type="ChEBI" id="CHEBI:57918"/>
        <dbReference type="EC" id="2.4.2.21"/>
    </reaction>
</comment>
<dbReference type="InterPro" id="IPR003200">
    <property type="entry name" value="Nict_dMeBzImd_PRibTrfase"/>
</dbReference>
<evidence type="ECO:0000256" key="5">
    <source>
        <dbReference type="ARBA" id="ARBA00015486"/>
    </source>
</evidence>
<evidence type="ECO:0000313" key="12">
    <source>
        <dbReference type="Proteomes" id="UP000006437"/>
    </source>
</evidence>
<dbReference type="InterPro" id="IPR017846">
    <property type="entry name" value="Nict_dMeBzImd_PRibTrfase_bact"/>
</dbReference>
<dbReference type="GO" id="GO:0008939">
    <property type="term" value="F:nicotinate-nucleotide-dimethylbenzimidazole phosphoribosyltransferase activity"/>
    <property type="evidence" value="ECO:0007669"/>
    <property type="project" value="UniProtKB-UniRule"/>
</dbReference>
<name>G9WZ47_9FIRM</name>
<evidence type="ECO:0000256" key="2">
    <source>
        <dbReference type="ARBA" id="ARBA00005049"/>
    </source>
</evidence>
<dbReference type="PATRIC" id="fig|796937.3.peg.643"/>
<evidence type="ECO:0000256" key="10">
    <source>
        <dbReference type="NCBIfam" id="TIGR03160"/>
    </source>
</evidence>
<evidence type="ECO:0000313" key="11">
    <source>
        <dbReference type="EMBL" id="EHL16192.1"/>
    </source>
</evidence>
<dbReference type="HOGENOM" id="CLU_002982_0_0_9"/>
<comment type="pathway">
    <text evidence="2">Nucleoside biosynthesis; alpha-ribazole biosynthesis; alpha-ribazole from 5,6-dimethylbenzimidazole: step 1/2.</text>
</comment>
<dbReference type="RefSeq" id="WP_009525678.1">
    <property type="nucleotide sequence ID" value="NZ_JH414554.1"/>
</dbReference>
<evidence type="ECO:0000256" key="3">
    <source>
        <dbReference type="ARBA" id="ARBA00007110"/>
    </source>
</evidence>
<dbReference type="InterPro" id="IPR023195">
    <property type="entry name" value="Nict_dMeBzImd_PRibTrfase_N"/>
</dbReference>
<comment type="caution">
    <text evidence="11">The sequence shown here is derived from an EMBL/GenBank/DDBJ whole genome shotgun (WGS) entry which is preliminary data.</text>
</comment>
<dbReference type="AlphaFoldDB" id="G9WZ47"/>
<comment type="similarity">
    <text evidence="3">Belongs to the CobT family.</text>
</comment>
<gene>
    <name evidence="11" type="ORF">HMPREF9629_01448</name>
</gene>
<dbReference type="Gene3D" id="3.40.50.10210">
    <property type="match status" value="1"/>
</dbReference>
<protein>
    <recommendedName>
        <fullName evidence="5 10">Nicotinate-nucleotide--dimethylbenzimidazole phosphoribosyltransferase</fullName>
        <ecNumber evidence="4 10">2.4.2.21</ecNumber>
    </recommendedName>
</protein>
<organism evidence="11 12">
    <name type="scientific">Peptoanaerobacter stomatis</name>
    <dbReference type="NCBI Taxonomy" id="796937"/>
    <lineage>
        <taxon>Bacteria</taxon>
        <taxon>Bacillati</taxon>
        <taxon>Bacillota</taxon>
        <taxon>Clostridia</taxon>
        <taxon>Peptostreptococcales</taxon>
        <taxon>Filifactoraceae</taxon>
        <taxon>Peptoanaerobacter</taxon>
    </lineage>
</organism>
<keyword evidence="6" id="KW-0169">Cobalamin biosynthesis</keyword>
<dbReference type="NCBIfam" id="TIGR03160">
    <property type="entry name" value="cobT_DBIPRT"/>
    <property type="match status" value="1"/>
</dbReference>
<dbReference type="InterPro" id="IPR036087">
    <property type="entry name" value="Nict_dMeBzImd_PRibTrfase_sf"/>
</dbReference>
<dbReference type="PANTHER" id="PTHR43463:SF1">
    <property type="entry name" value="NICOTINATE-NUCLEOTIDE--DIMETHYLBENZIMIDAZOLE PHOSPHORIBOSYLTRANSFERASE"/>
    <property type="match status" value="1"/>
</dbReference>
<dbReference type="GO" id="GO:0009236">
    <property type="term" value="P:cobalamin biosynthetic process"/>
    <property type="evidence" value="ECO:0007669"/>
    <property type="project" value="UniProtKB-UniRule"/>
</dbReference>
<dbReference type="EMBL" id="AFZE01000005">
    <property type="protein sequence ID" value="EHL16192.1"/>
    <property type="molecule type" value="Genomic_DNA"/>
</dbReference>
<dbReference type="BioCyc" id="EBAC796937-HMP:GMGH-1453-MONOMER"/>
<keyword evidence="7" id="KW-0328">Glycosyltransferase</keyword>
<evidence type="ECO:0000256" key="8">
    <source>
        <dbReference type="ARBA" id="ARBA00022679"/>
    </source>
</evidence>
<dbReference type="PANTHER" id="PTHR43463">
    <property type="entry name" value="NICOTINATE-NUCLEOTIDE--DIMETHYLBENZIMIDAZOLE PHOSPHORIBOSYLTRANSFERASE"/>
    <property type="match status" value="1"/>
</dbReference>
<sequence>MNIINDLINNIKPLDKESMKKAEERQSNIIKPQKALGILENITVQLAGIYKTSNLTMPKKAIITFGSDNGVYEENVSKDNQSLTAIHFPNFVQNYSAIGSICEYTHTKMLAIDIGINSDKKLSDKIIDEKIYKSTKNMTKTHSMSKEQAIKSIKTGINYANKLIDEGYNLISLGEMGIANTTIATAIVSCITDKSPDEITGRGSGINDDILKNKINAIKKSLEINKPNKNDYIDILTKIGGFETGGMLGVILACCARNTPVILDGLITYSAAMLAKLITPITTDYLICSHKTREKAGNFALEYLNLTPPLNLDLCLGEGYGAVLYSQIIENAIFSYNTMKTFSQLNML</sequence>
<evidence type="ECO:0000256" key="7">
    <source>
        <dbReference type="ARBA" id="ARBA00022676"/>
    </source>
</evidence>